<keyword evidence="2" id="KW-0560">Oxidoreductase</keyword>
<evidence type="ECO:0000313" key="8">
    <source>
        <dbReference type="Proteomes" id="UP001239680"/>
    </source>
</evidence>
<feature type="domain" description="Aminomethyltransferase C-terminal" evidence="5">
    <location>
        <begin position="726"/>
        <end position="804"/>
    </location>
</feature>
<dbReference type="EMBL" id="JAVDBT010000016">
    <property type="protein sequence ID" value="MDQ2067795.1"/>
    <property type="molecule type" value="Genomic_DNA"/>
</dbReference>
<reference evidence="7 8" key="1">
    <citation type="submission" date="2023-08" db="EMBL/GenBank/DDBJ databases">
        <title>Characterization of two Paracoccaceae strains isolated from Phycosphere and proposal of Xinfangfangia lacusdiani sp. nov.</title>
        <authorList>
            <person name="Deng Y."/>
            <person name="Zhang Y.Q."/>
        </authorList>
    </citation>
    <scope>NUCLEOTIDE SEQUENCE [LARGE SCALE GENOMIC DNA]</scope>
    <source>
        <strain evidence="7 8">CPCC 101601</strain>
    </source>
</reference>
<dbReference type="InterPro" id="IPR029043">
    <property type="entry name" value="GcvT/YgfZ_C"/>
</dbReference>
<dbReference type="PANTHER" id="PTHR43757">
    <property type="entry name" value="AMINOMETHYLTRANSFERASE"/>
    <property type="match status" value="1"/>
</dbReference>
<dbReference type="SUPFAM" id="SSF51905">
    <property type="entry name" value="FAD/NAD(P)-binding domain"/>
    <property type="match status" value="1"/>
</dbReference>
<evidence type="ECO:0000313" key="7">
    <source>
        <dbReference type="EMBL" id="MDQ2067795.1"/>
    </source>
</evidence>
<evidence type="ECO:0000259" key="5">
    <source>
        <dbReference type="Pfam" id="PF08669"/>
    </source>
</evidence>
<dbReference type="Pfam" id="PF16350">
    <property type="entry name" value="FAO_M"/>
    <property type="match status" value="1"/>
</dbReference>
<proteinExistence type="inferred from homology"/>
<protein>
    <submittedName>
        <fullName evidence="7">FAD-dependent oxidoreductase</fullName>
    </submittedName>
</protein>
<dbReference type="InterPro" id="IPR036188">
    <property type="entry name" value="FAD/NAD-bd_sf"/>
</dbReference>
<dbReference type="Gene3D" id="3.30.9.10">
    <property type="entry name" value="D-Amino Acid Oxidase, subunit A, domain 2"/>
    <property type="match status" value="1"/>
</dbReference>
<feature type="domain" description="FAD dependent oxidoreductase central" evidence="6">
    <location>
        <begin position="374"/>
        <end position="428"/>
    </location>
</feature>
<dbReference type="InterPro" id="IPR032503">
    <property type="entry name" value="FAO_M"/>
</dbReference>
<comment type="caution">
    <text evidence="7">The sequence shown here is derived from an EMBL/GenBank/DDBJ whole genome shotgun (WGS) entry which is preliminary data.</text>
</comment>
<dbReference type="Gene3D" id="3.30.1360.120">
    <property type="entry name" value="Probable tRNA modification gtpase trme, domain 1"/>
    <property type="match status" value="1"/>
</dbReference>
<dbReference type="Pfam" id="PF08669">
    <property type="entry name" value="GCV_T_C"/>
    <property type="match status" value="1"/>
</dbReference>
<dbReference type="Gene3D" id="3.30.70.1400">
    <property type="entry name" value="Aminomethyltransferase beta-barrel domains"/>
    <property type="match status" value="1"/>
</dbReference>
<accession>A0ABU0W2W6</accession>
<dbReference type="Gene3D" id="2.40.30.110">
    <property type="entry name" value="Aminomethyltransferase beta-barrel domains"/>
    <property type="match status" value="1"/>
</dbReference>
<dbReference type="PANTHER" id="PTHR43757:SF2">
    <property type="entry name" value="AMINOMETHYLTRANSFERASE, MITOCHONDRIAL"/>
    <property type="match status" value="1"/>
</dbReference>
<dbReference type="Gene3D" id="3.50.50.60">
    <property type="entry name" value="FAD/NAD(P)-binding domain"/>
    <property type="match status" value="1"/>
</dbReference>
<feature type="domain" description="FAD dependent oxidoreductase" evidence="3">
    <location>
        <begin position="6"/>
        <end position="369"/>
    </location>
</feature>
<keyword evidence="8" id="KW-1185">Reference proteome</keyword>
<evidence type="ECO:0000259" key="3">
    <source>
        <dbReference type="Pfam" id="PF01266"/>
    </source>
</evidence>
<name>A0ABU0W2W6_9RHOB</name>
<evidence type="ECO:0000259" key="6">
    <source>
        <dbReference type="Pfam" id="PF16350"/>
    </source>
</evidence>
<evidence type="ECO:0000256" key="2">
    <source>
        <dbReference type="ARBA" id="ARBA00023002"/>
    </source>
</evidence>
<dbReference type="InterPro" id="IPR028896">
    <property type="entry name" value="GcvT/YgfZ/DmdA"/>
</dbReference>
<dbReference type="InterPro" id="IPR006076">
    <property type="entry name" value="FAD-dep_OxRdtase"/>
</dbReference>
<dbReference type="RefSeq" id="WP_306681504.1">
    <property type="nucleotide sequence ID" value="NZ_JAVDBT010000016.1"/>
</dbReference>
<comment type="similarity">
    <text evidence="1">Belongs to the GcvT family.</text>
</comment>
<dbReference type="InterPro" id="IPR027266">
    <property type="entry name" value="TrmE/GcvT-like"/>
</dbReference>
<dbReference type="Pfam" id="PF01266">
    <property type="entry name" value="DAO"/>
    <property type="match status" value="1"/>
</dbReference>
<gene>
    <name evidence="7" type="ORF">Q9295_15565</name>
</gene>
<organism evidence="7 8">
    <name type="scientific">Pseudogemmobacter lacusdianii</name>
    <dbReference type="NCBI Taxonomy" id="3069608"/>
    <lineage>
        <taxon>Bacteria</taxon>
        <taxon>Pseudomonadati</taxon>
        <taxon>Pseudomonadota</taxon>
        <taxon>Alphaproteobacteria</taxon>
        <taxon>Rhodobacterales</taxon>
        <taxon>Paracoccaceae</taxon>
        <taxon>Pseudogemmobacter</taxon>
    </lineage>
</organism>
<evidence type="ECO:0000259" key="4">
    <source>
        <dbReference type="Pfam" id="PF01571"/>
    </source>
</evidence>
<dbReference type="InterPro" id="IPR013977">
    <property type="entry name" value="GcvT_C"/>
</dbReference>
<dbReference type="Proteomes" id="UP001239680">
    <property type="component" value="Unassembled WGS sequence"/>
</dbReference>
<dbReference type="SUPFAM" id="SSF54373">
    <property type="entry name" value="FAD-linked reductases, C-terminal domain"/>
    <property type="match status" value="1"/>
</dbReference>
<dbReference type="Pfam" id="PF01571">
    <property type="entry name" value="GCV_T"/>
    <property type="match status" value="1"/>
</dbReference>
<sequence>MKSEAKVVIIGGGAVGASVLYHLSKQGCTDVVLLDRSKLTSGSTWHAAGLLVSYSRSRNITKMTKETIDIYKDIQKEHGASVGLYQVGQLRIANTQERMDEFQSYIGIAEAAGNEARLVTPEEIKVLHPLLAQNANIIGGLFHPNDGYINPSDITMAMAKLAREKGATVEEDTEAQAYEQLPDGRWKVTTNKGEIIAEQLVFATGNYARENARRVGLDLPCMPILHQYWTTEPLPELLENRKNGVPQYPILRDEDYGGYLREDTGGLQFGPYEFEKDLKVWAVDRVPPDFGMDLLPEDFDAVETQWSKVFERIPAIGSVGIKSNTRGPFQMTPDGAPLVGPAPGLAKLWLAEGVPGGIAWGGTIGHRLALWILNGDPGMDCSEVDPRRFGNHVSKRWTMEKARQTWGVHMEVHYPGEDRPAARAAKTSPAYDLLTAKGAVWSALDGWEFPRWFAPSPELAVPQHSFRRTKQMEYVQAEVRAVRETAGLIEMAAMTQFLVKGPGAAVWLDGLFANNLPKVGRIGLTVMCKEDGGIIAEYTVMRLAEDAFYLVSTPSGEVMNWHELSRLLPTDGSVTLQNLSEQMGVISLSGPKSREILQPLTDNDLSSEAFPWLSIQKGEVGYARDIWLARVSYTGEMGWELHYPLSYGRHLIDLLIKAGEPHGMKLFGLDAIESLRLDKSYRSMRRELAWDVTPLEASLDRFVKLDKDFIGRDAIAAQKAKGLSQKLVTLKLPNAVTSVIANEGVYKDGKLVGRVTSGGWSYHFGHDIALALVETAHTPVGTELKVWIHDEMRDATVIADSPYDPTNARQRA</sequence>
<evidence type="ECO:0000256" key="1">
    <source>
        <dbReference type="ARBA" id="ARBA00008609"/>
    </source>
</evidence>
<dbReference type="SUPFAM" id="SSF103025">
    <property type="entry name" value="Folate-binding domain"/>
    <property type="match status" value="1"/>
</dbReference>
<feature type="domain" description="GCVT N-terminal" evidence="4">
    <location>
        <begin position="431"/>
        <end position="707"/>
    </location>
</feature>
<dbReference type="InterPro" id="IPR006222">
    <property type="entry name" value="GCVT_N"/>
</dbReference>
<dbReference type="SUPFAM" id="SSF101790">
    <property type="entry name" value="Aminomethyltransferase beta-barrel domain"/>
    <property type="match status" value="1"/>
</dbReference>